<reference evidence="2" key="1">
    <citation type="submission" date="2017-08" db="EMBL/GenBank/DDBJ databases">
        <title>A dynamic microbial community with high functional redundancy inhabits the cold, oxic subseafloor aquifer.</title>
        <authorList>
            <person name="Tully B.J."/>
            <person name="Wheat C.G."/>
            <person name="Glazer B.T."/>
            <person name="Huber J.A."/>
        </authorList>
    </citation>
    <scope>NUCLEOTIDE SEQUENCE [LARGE SCALE GENOMIC DNA]</scope>
</reference>
<dbReference type="EMBL" id="NVUK01000028">
    <property type="protein sequence ID" value="PCI76477.1"/>
    <property type="molecule type" value="Genomic_DNA"/>
</dbReference>
<sequence>MTIQFLIDSYRNQPTEYIVADVVEVNGEKTFTVRDEVLQKFLTVNEKTMAGFAKELEQRGSRRYHWVSKQDYDHPEEAIQRYADYILGKTKSFS</sequence>
<proteinExistence type="predicted"/>
<comment type="caution">
    <text evidence="1">The sequence shown here is derived from an EMBL/GenBank/DDBJ whole genome shotgun (WGS) entry which is preliminary data.</text>
</comment>
<accession>A0A2A4X348</accession>
<dbReference type="AlphaFoldDB" id="A0A2A4X348"/>
<protein>
    <submittedName>
        <fullName evidence="1">Uncharacterized protein</fullName>
    </submittedName>
</protein>
<gene>
    <name evidence="1" type="ORF">COB21_04405</name>
</gene>
<organism evidence="1 2">
    <name type="scientific">Aerophobetes bacterium</name>
    <dbReference type="NCBI Taxonomy" id="2030807"/>
    <lineage>
        <taxon>Bacteria</taxon>
        <taxon>Candidatus Aerophobota</taxon>
    </lineage>
</organism>
<dbReference type="Proteomes" id="UP000218775">
    <property type="component" value="Unassembled WGS sequence"/>
</dbReference>
<name>A0A2A4X348_UNCAE</name>
<evidence type="ECO:0000313" key="1">
    <source>
        <dbReference type="EMBL" id="PCI76477.1"/>
    </source>
</evidence>
<evidence type="ECO:0000313" key="2">
    <source>
        <dbReference type="Proteomes" id="UP000218775"/>
    </source>
</evidence>